<feature type="compositionally biased region" description="Acidic residues" evidence="1">
    <location>
        <begin position="202"/>
        <end position="218"/>
    </location>
</feature>
<feature type="chain" id="PRO_5047269047" evidence="3">
    <location>
        <begin position="25"/>
        <end position="305"/>
    </location>
</feature>
<protein>
    <submittedName>
        <fullName evidence="4">Uncharacterized protein</fullName>
    </submittedName>
</protein>
<keyword evidence="2" id="KW-0812">Transmembrane</keyword>
<dbReference type="EMBL" id="JABEZU010000002">
    <property type="protein sequence ID" value="NOV97486.1"/>
    <property type="molecule type" value="Genomic_DNA"/>
</dbReference>
<evidence type="ECO:0000313" key="4">
    <source>
        <dbReference type="EMBL" id="NOV97486.1"/>
    </source>
</evidence>
<keyword evidence="3" id="KW-0732">Signal</keyword>
<reference evidence="4 5" key="1">
    <citation type="submission" date="2020-05" db="EMBL/GenBank/DDBJ databases">
        <title>Genomic Encyclopedia of Type Strains, Phase III (KMG-III): the genomes of soil and plant-associated and newly described type strains.</title>
        <authorList>
            <person name="Whitman W."/>
        </authorList>
    </citation>
    <scope>NUCLEOTIDE SEQUENCE [LARGE SCALE GENOMIC DNA]</scope>
    <source>
        <strain evidence="4 5">KCTC 19046</strain>
    </source>
</reference>
<comment type="caution">
    <text evidence="4">The sequence shown here is derived from an EMBL/GenBank/DDBJ whole genome shotgun (WGS) entry which is preliminary data.</text>
</comment>
<keyword evidence="2" id="KW-0472">Membrane</keyword>
<accession>A0ABX2A7A2</accession>
<organism evidence="4 5">
    <name type="scientific">Isoptericola halotolerans</name>
    <dbReference type="NCBI Taxonomy" id="300560"/>
    <lineage>
        <taxon>Bacteria</taxon>
        <taxon>Bacillati</taxon>
        <taxon>Actinomycetota</taxon>
        <taxon>Actinomycetes</taxon>
        <taxon>Micrococcales</taxon>
        <taxon>Promicromonosporaceae</taxon>
        <taxon>Isoptericola</taxon>
    </lineage>
</organism>
<keyword evidence="2" id="KW-1133">Transmembrane helix</keyword>
<name>A0ABX2A7A2_9MICO</name>
<gene>
    <name evidence="4" type="ORF">HDG69_002061</name>
</gene>
<feature type="signal peptide" evidence="3">
    <location>
        <begin position="1"/>
        <end position="24"/>
    </location>
</feature>
<evidence type="ECO:0000313" key="5">
    <source>
        <dbReference type="Proteomes" id="UP000757540"/>
    </source>
</evidence>
<evidence type="ECO:0000256" key="1">
    <source>
        <dbReference type="SAM" id="MobiDB-lite"/>
    </source>
</evidence>
<feature type="compositionally biased region" description="Polar residues" evidence="1">
    <location>
        <begin position="35"/>
        <end position="48"/>
    </location>
</feature>
<keyword evidence="5" id="KW-1185">Reference proteome</keyword>
<dbReference type="RefSeq" id="WP_171783691.1">
    <property type="nucleotide sequence ID" value="NZ_BAAAML010000006.1"/>
</dbReference>
<feature type="region of interest" description="Disordered" evidence="1">
    <location>
        <begin position="147"/>
        <end position="248"/>
    </location>
</feature>
<dbReference type="Proteomes" id="UP000757540">
    <property type="component" value="Unassembled WGS sequence"/>
</dbReference>
<feature type="transmembrane region" description="Helical" evidence="2">
    <location>
        <begin position="277"/>
        <end position="298"/>
    </location>
</feature>
<feature type="region of interest" description="Disordered" evidence="1">
    <location>
        <begin position="24"/>
        <end position="52"/>
    </location>
</feature>
<sequence length="305" mass="30968">MRTPLALGAAVLLALGLGAGPAAATGGDKAPWQGPSDTRTGASWSGGTATEAGVTYGWPTDTRSWNNNVCPDMDELKKDVSGDQKAITLTAPEGKLISAYCVKAGSAKKGEGPKIVVLDEPQAEVTISYVTGNKCKGISHYSVAYVDAPGSEEPGEPEPTATPTPGPSEEPGEPEPTATPTPDPSGEPEPTATPTPSGEPVVEPETDPSPEVSEEPAENETPGERPQTVVPVEVDGEESAEPRPSEVVVDVESGADSAETVNAQSQAELPQTGPGRAIGIALGAIALLGTGTGAVLYARSRRATA</sequence>
<evidence type="ECO:0000256" key="3">
    <source>
        <dbReference type="SAM" id="SignalP"/>
    </source>
</evidence>
<evidence type="ECO:0000256" key="2">
    <source>
        <dbReference type="SAM" id="Phobius"/>
    </source>
</evidence>
<proteinExistence type="predicted"/>
<feature type="compositionally biased region" description="Pro residues" evidence="1">
    <location>
        <begin position="177"/>
        <end position="193"/>
    </location>
</feature>